<dbReference type="EMBL" id="BLKM01004255">
    <property type="protein sequence ID" value="GFG30906.1"/>
    <property type="molecule type" value="Genomic_DNA"/>
</dbReference>
<evidence type="ECO:0000313" key="2">
    <source>
        <dbReference type="Proteomes" id="UP000502823"/>
    </source>
</evidence>
<dbReference type="PANTHER" id="PTHR46060:SF1">
    <property type="entry name" value="MARINER MOS1 TRANSPOSASE-LIKE PROTEIN"/>
    <property type="match status" value="1"/>
</dbReference>
<name>A0A6L2PET1_COPFO</name>
<comment type="caution">
    <text evidence="1">The sequence shown here is derived from an EMBL/GenBank/DDBJ whole genome shotgun (WGS) entry which is preliminary data.</text>
</comment>
<protein>
    <submittedName>
        <fullName evidence="1">Uncharacterized protein</fullName>
    </submittedName>
</protein>
<dbReference type="OrthoDB" id="6118231at2759"/>
<keyword evidence="2" id="KW-1185">Reference proteome</keyword>
<dbReference type="InterPro" id="IPR052709">
    <property type="entry name" value="Transposase-MT_Hybrid"/>
</dbReference>
<accession>A0A6L2PET1</accession>
<dbReference type="Gene3D" id="3.30.420.10">
    <property type="entry name" value="Ribonuclease H-like superfamily/Ribonuclease H"/>
    <property type="match status" value="1"/>
</dbReference>
<dbReference type="Proteomes" id="UP000502823">
    <property type="component" value="Unassembled WGS sequence"/>
</dbReference>
<organism evidence="1 2">
    <name type="scientific">Coptotermes formosanus</name>
    <name type="common">Formosan subterranean termite</name>
    <dbReference type="NCBI Taxonomy" id="36987"/>
    <lineage>
        <taxon>Eukaryota</taxon>
        <taxon>Metazoa</taxon>
        <taxon>Ecdysozoa</taxon>
        <taxon>Arthropoda</taxon>
        <taxon>Hexapoda</taxon>
        <taxon>Insecta</taxon>
        <taxon>Pterygota</taxon>
        <taxon>Neoptera</taxon>
        <taxon>Polyneoptera</taxon>
        <taxon>Dictyoptera</taxon>
        <taxon>Blattodea</taxon>
        <taxon>Blattoidea</taxon>
        <taxon>Termitoidae</taxon>
        <taxon>Rhinotermitidae</taxon>
        <taxon>Coptotermes</taxon>
    </lineage>
</organism>
<gene>
    <name evidence="1" type="ORF">Cfor_06073</name>
</gene>
<evidence type="ECO:0000313" key="1">
    <source>
        <dbReference type="EMBL" id="GFG30906.1"/>
    </source>
</evidence>
<proteinExistence type="predicted"/>
<dbReference type="InterPro" id="IPR036397">
    <property type="entry name" value="RNaseH_sf"/>
</dbReference>
<dbReference type="InParanoid" id="A0A6L2PET1"/>
<dbReference type="GO" id="GO:0003676">
    <property type="term" value="F:nucleic acid binding"/>
    <property type="evidence" value="ECO:0007669"/>
    <property type="project" value="InterPro"/>
</dbReference>
<dbReference type="PANTHER" id="PTHR46060">
    <property type="entry name" value="MARINER MOS1 TRANSPOSASE-LIKE PROTEIN"/>
    <property type="match status" value="1"/>
</dbReference>
<sequence>MKTQCGDPCLSLRQVYKWDRTFKNAVSSVADADHPGRPHTACTLEIVEHVEWVIQENCCVTNDEVTVELDISHGSAHHIIHDVLQYHKLCARWVPKQLTPELEERHMDACEELLGHYQTEGDAFLQRIVTGDETWACYFQPETKTVSKEWQHPNSSKHKKFRAQPSVGKMMLTLFWDINRPILEHYMS</sequence>
<reference evidence="2" key="1">
    <citation type="submission" date="2020-01" db="EMBL/GenBank/DDBJ databases">
        <title>Draft genome sequence of the Termite Coptotermes fromosanus.</title>
        <authorList>
            <person name="Itakura S."/>
            <person name="Yosikawa Y."/>
            <person name="Umezawa K."/>
        </authorList>
    </citation>
    <scope>NUCLEOTIDE SEQUENCE [LARGE SCALE GENOMIC DNA]</scope>
</reference>
<dbReference type="AlphaFoldDB" id="A0A6L2PET1"/>